<dbReference type="PANTHER" id="PTHR46623">
    <property type="entry name" value="CARBOXYMETHYLENEBUTENOLIDASE-RELATED"/>
    <property type="match status" value="1"/>
</dbReference>
<name>A0A846MXS7_9PROT</name>
<dbReference type="GO" id="GO:0008806">
    <property type="term" value="F:carboxymethylenebutenolidase activity"/>
    <property type="evidence" value="ECO:0007669"/>
    <property type="project" value="UniProtKB-EC"/>
</dbReference>
<accession>A0A846MXS7</accession>
<evidence type="ECO:0000313" key="3">
    <source>
        <dbReference type="Proteomes" id="UP000570514"/>
    </source>
</evidence>
<dbReference type="Proteomes" id="UP000570514">
    <property type="component" value="Unassembled WGS sequence"/>
</dbReference>
<dbReference type="InterPro" id="IPR029058">
    <property type="entry name" value="AB_hydrolase_fold"/>
</dbReference>
<dbReference type="InterPro" id="IPR002925">
    <property type="entry name" value="Dienelactn_hydro"/>
</dbReference>
<dbReference type="Pfam" id="PF01738">
    <property type="entry name" value="DLH"/>
    <property type="match status" value="1"/>
</dbReference>
<keyword evidence="3" id="KW-1185">Reference proteome</keyword>
<sequence length="228" mass="24884">MIDITTADGTFSAYLATPPSGKGPAIVLLQEIFGVNAVMRELADFYAAQGFFALVPDLFWRLQPGIELTDKTQEEWQAAFGYMQRFDTSLGIQDVQATITHARTLPGVTGKVGAVGYCLGGFLAYLTAVRTDVNASVGYYGMNIDKFLGEAANLKKPLMLHDAGKDEFNPPEKQKLVADFFADNPLVTIHRYPEMGHAFARPGGAHYDDANAILANGRTITFFKQHLG</sequence>
<evidence type="ECO:0000259" key="1">
    <source>
        <dbReference type="Pfam" id="PF01738"/>
    </source>
</evidence>
<dbReference type="PANTHER" id="PTHR46623:SF6">
    <property type="entry name" value="ALPHA_BETA-HYDROLASES SUPERFAMILY PROTEIN"/>
    <property type="match status" value="1"/>
</dbReference>
<dbReference type="AlphaFoldDB" id="A0A846MXS7"/>
<gene>
    <name evidence="2" type="ORF">FHS83_001504</name>
</gene>
<feature type="domain" description="Dienelactone hydrolase" evidence="1">
    <location>
        <begin position="11"/>
        <end position="227"/>
    </location>
</feature>
<dbReference type="EC" id="3.1.1.45" evidence="2"/>
<reference evidence="2 3" key="1">
    <citation type="submission" date="2020-03" db="EMBL/GenBank/DDBJ databases">
        <title>Genomic Encyclopedia of Type Strains, Phase IV (KMG-IV): sequencing the most valuable type-strain genomes for metagenomic binning, comparative biology and taxonomic classification.</title>
        <authorList>
            <person name="Goeker M."/>
        </authorList>
    </citation>
    <scope>NUCLEOTIDE SEQUENCE [LARGE SCALE GENOMIC DNA]</scope>
    <source>
        <strain evidence="2 3">DSM 19867</strain>
    </source>
</reference>
<dbReference type="SUPFAM" id="SSF53474">
    <property type="entry name" value="alpha/beta-Hydrolases"/>
    <property type="match status" value="1"/>
</dbReference>
<evidence type="ECO:0000313" key="2">
    <source>
        <dbReference type="EMBL" id="NIK88186.1"/>
    </source>
</evidence>
<comment type="caution">
    <text evidence="2">The sequence shown here is derived from an EMBL/GenBank/DDBJ whole genome shotgun (WGS) entry which is preliminary data.</text>
</comment>
<organism evidence="2 3">
    <name type="scientific">Rhizomicrobium palustre</name>
    <dbReference type="NCBI Taxonomy" id="189966"/>
    <lineage>
        <taxon>Bacteria</taxon>
        <taxon>Pseudomonadati</taxon>
        <taxon>Pseudomonadota</taxon>
        <taxon>Alphaproteobacteria</taxon>
        <taxon>Micropepsales</taxon>
        <taxon>Micropepsaceae</taxon>
        <taxon>Rhizomicrobium</taxon>
    </lineage>
</organism>
<dbReference type="Gene3D" id="3.40.50.1820">
    <property type="entry name" value="alpha/beta hydrolase"/>
    <property type="match status" value="1"/>
</dbReference>
<dbReference type="RefSeq" id="WP_167082378.1">
    <property type="nucleotide sequence ID" value="NZ_BAAADC010000001.1"/>
</dbReference>
<dbReference type="InterPro" id="IPR051049">
    <property type="entry name" value="Dienelactone_hydrolase-like"/>
</dbReference>
<dbReference type="EMBL" id="JAASRM010000001">
    <property type="protein sequence ID" value="NIK88186.1"/>
    <property type="molecule type" value="Genomic_DNA"/>
</dbReference>
<protein>
    <submittedName>
        <fullName evidence="2">Carboxymethylenebutenolidase</fullName>
        <ecNumber evidence="2">3.1.1.45</ecNumber>
    </submittedName>
</protein>
<keyword evidence="2" id="KW-0378">Hydrolase</keyword>
<proteinExistence type="predicted"/>